<evidence type="ECO:0000256" key="5">
    <source>
        <dbReference type="ARBA" id="ARBA00019404"/>
    </source>
</evidence>
<evidence type="ECO:0000256" key="4">
    <source>
        <dbReference type="ARBA" id="ARBA00012829"/>
    </source>
</evidence>
<keyword evidence="8" id="KW-0547">Nucleotide-binding</keyword>
<dbReference type="SUPFAM" id="SSF47060">
    <property type="entry name" value="S15/NS1 RNA-binding domain"/>
    <property type="match status" value="1"/>
</dbReference>
<dbReference type="CDD" id="cd00774">
    <property type="entry name" value="GlyRS-like_core"/>
    <property type="match status" value="1"/>
</dbReference>
<dbReference type="NCBIfam" id="TIGR00389">
    <property type="entry name" value="glyS_dimeric"/>
    <property type="match status" value="1"/>
</dbReference>
<dbReference type="Gene3D" id="3.40.50.800">
    <property type="entry name" value="Anticodon-binding domain"/>
    <property type="match status" value="1"/>
</dbReference>
<evidence type="ECO:0000256" key="14">
    <source>
        <dbReference type="ARBA" id="ARBA00049523"/>
    </source>
</evidence>
<dbReference type="Pfam" id="PF00587">
    <property type="entry name" value="tRNA-synt_2b"/>
    <property type="match status" value="1"/>
</dbReference>
<evidence type="ECO:0000313" key="17">
    <source>
        <dbReference type="EMBL" id="CAK8695708.1"/>
    </source>
</evidence>
<feature type="domain" description="WHEP-TRS" evidence="16">
    <location>
        <begin position="62"/>
        <end position="118"/>
    </location>
</feature>
<dbReference type="EMBL" id="CAWYQH010000152">
    <property type="protein sequence ID" value="CAK8695708.1"/>
    <property type="molecule type" value="Genomic_DNA"/>
</dbReference>
<dbReference type="Gene3D" id="3.30.930.10">
    <property type="entry name" value="Bira Bifunctional Protein, Domain 2"/>
    <property type="match status" value="1"/>
</dbReference>
<keyword evidence="7" id="KW-0808">Transferase</keyword>
<reference evidence="17 18" key="1">
    <citation type="submission" date="2024-02" db="EMBL/GenBank/DDBJ databases">
        <authorList>
            <person name="Daric V."/>
            <person name="Darras S."/>
        </authorList>
    </citation>
    <scope>NUCLEOTIDE SEQUENCE [LARGE SCALE GENOMIC DNA]</scope>
</reference>
<dbReference type="InterPro" id="IPR009068">
    <property type="entry name" value="uS15_NS1_RNA-bd_sf"/>
</dbReference>
<dbReference type="PROSITE" id="PS50862">
    <property type="entry name" value="AA_TRNA_LIGASE_II"/>
    <property type="match status" value="1"/>
</dbReference>
<dbReference type="InterPro" id="IPR045864">
    <property type="entry name" value="aa-tRNA-synth_II/BPL/LPL"/>
</dbReference>
<dbReference type="InterPro" id="IPR027031">
    <property type="entry name" value="Gly-tRNA_synthase/POLG2"/>
</dbReference>
<comment type="catalytic activity">
    <reaction evidence="14">
        <text>tRNA(Gly) + glycine + ATP = glycyl-tRNA(Gly) + AMP + diphosphate</text>
        <dbReference type="Rhea" id="RHEA:16013"/>
        <dbReference type="Rhea" id="RHEA-COMP:9664"/>
        <dbReference type="Rhea" id="RHEA-COMP:9683"/>
        <dbReference type="ChEBI" id="CHEBI:30616"/>
        <dbReference type="ChEBI" id="CHEBI:33019"/>
        <dbReference type="ChEBI" id="CHEBI:57305"/>
        <dbReference type="ChEBI" id="CHEBI:78442"/>
        <dbReference type="ChEBI" id="CHEBI:78522"/>
        <dbReference type="ChEBI" id="CHEBI:456215"/>
        <dbReference type="EC" id="6.1.1.14"/>
    </reaction>
    <physiologicalReaction direction="left-to-right" evidence="14">
        <dbReference type="Rhea" id="RHEA:16014"/>
    </physiologicalReaction>
</comment>
<keyword evidence="9" id="KW-0067">ATP-binding</keyword>
<dbReference type="Gene3D" id="3.30.40.230">
    <property type="match status" value="1"/>
</dbReference>
<dbReference type="InterPro" id="IPR000738">
    <property type="entry name" value="WHEP-TRS_dom"/>
</dbReference>
<dbReference type="InterPro" id="IPR036621">
    <property type="entry name" value="Anticodon-bd_dom_sf"/>
</dbReference>
<feature type="domain" description="Aminoacyl-transfer RNA synthetases class-II family profile" evidence="15">
    <location>
        <begin position="260"/>
        <end position="618"/>
    </location>
</feature>
<dbReference type="InterPro" id="IPR004154">
    <property type="entry name" value="Anticodon-bd"/>
</dbReference>
<evidence type="ECO:0000256" key="13">
    <source>
        <dbReference type="ARBA" id="ARBA00048436"/>
    </source>
</evidence>
<evidence type="ECO:0000256" key="6">
    <source>
        <dbReference type="ARBA" id="ARBA00022598"/>
    </source>
</evidence>
<dbReference type="NCBIfam" id="NF003211">
    <property type="entry name" value="PRK04173.1"/>
    <property type="match status" value="1"/>
</dbReference>
<keyword evidence="11" id="KW-0030">Aminoacyl-tRNA synthetase</keyword>
<dbReference type="EC" id="6.1.1.14" evidence="4"/>
<gene>
    <name evidence="17" type="ORF">CVLEPA_LOCUS28939</name>
</gene>
<evidence type="ECO:0000256" key="2">
    <source>
        <dbReference type="ARBA" id="ARBA00008226"/>
    </source>
</evidence>
<name>A0ABP0GVE4_CLALP</name>
<dbReference type="SMART" id="SM00991">
    <property type="entry name" value="WHEP-TRS"/>
    <property type="match status" value="1"/>
</dbReference>
<dbReference type="Gene3D" id="1.10.287.10">
    <property type="entry name" value="S15/NS1, RNA-binding"/>
    <property type="match status" value="1"/>
</dbReference>
<dbReference type="Pfam" id="PF00458">
    <property type="entry name" value="WHEP-TRS"/>
    <property type="match status" value="1"/>
</dbReference>
<keyword evidence="6" id="KW-0436">Ligase</keyword>
<evidence type="ECO:0000256" key="3">
    <source>
        <dbReference type="ARBA" id="ARBA00011738"/>
    </source>
</evidence>
<dbReference type="PANTHER" id="PTHR10745">
    <property type="entry name" value="GLYCYL-TRNA SYNTHETASE/DNA POLYMERASE SUBUNIT GAMMA-2"/>
    <property type="match status" value="1"/>
</dbReference>
<dbReference type="InterPro" id="IPR002315">
    <property type="entry name" value="tRNA-synt_gly"/>
</dbReference>
<evidence type="ECO:0000313" key="18">
    <source>
        <dbReference type="Proteomes" id="UP001642483"/>
    </source>
</evidence>
<evidence type="ECO:0000256" key="9">
    <source>
        <dbReference type="ARBA" id="ARBA00022840"/>
    </source>
</evidence>
<keyword evidence="18" id="KW-1185">Reference proteome</keyword>
<evidence type="ECO:0000256" key="10">
    <source>
        <dbReference type="ARBA" id="ARBA00022917"/>
    </source>
</evidence>
<comment type="subcellular location">
    <subcellularLocation>
        <location evidence="1">Cytoplasm</location>
    </subcellularLocation>
</comment>
<dbReference type="PANTHER" id="PTHR10745:SF0">
    <property type="entry name" value="GLYCINE--TRNA LIGASE"/>
    <property type="match status" value="1"/>
</dbReference>
<dbReference type="CDD" id="cd00858">
    <property type="entry name" value="GlyRS_anticodon"/>
    <property type="match status" value="1"/>
</dbReference>
<dbReference type="InterPro" id="IPR033731">
    <property type="entry name" value="GlyRS-like_core"/>
</dbReference>
<dbReference type="PRINTS" id="PR01043">
    <property type="entry name" value="TRNASYNTHGLY"/>
</dbReference>
<comment type="caution">
    <text evidence="17">The sequence shown here is derived from an EMBL/GenBank/DDBJ whole genome shotgun (WGS) entry which is preliminary data.</text>
</comment>
<dbReference type="Pfam" id="PF03129">
    <property type="entry name" value="HGTP_anticodon"/>
    <property type="match status" value="1"/>
</dbReference>
<dbReference type="Proteomes" id="UP001642483">
    <property type="component" value="Unassembled WGS sequence"/>
</dbReference>
<evidence type="ECO:0000256" key="8">
    <source>
        <dbReference type="ARBA" id="ARBA00022741"/>
    </source>
</evidence>
<dbReference type="SUPFAM" id="SSF52954">
    <property type="entry name" value="Class II aaRS ABD-related"/>
    <property type="match status" value="1"/>
</dbReference>
<evidence type="ECO:0000256" key="11">
    <source>
        <dbReference type="ARBA" id="ARBA00023146"/>
    </source>
</evidence>
<protein>
    <recommendedName>
        <fullName evidence="5">Glycine--tRNA ligase</fullName>
        <ecNumber evidence="4">6.1.1.14</ecNumber>
    </recommendedName>
    <alternativeName>
        <fullName evidence="12">Diadenosine tetraphosphate synthetase</fullName>
    </alternativeName>
</protein>
<comment type="subunit">
    <text evidence="3">Homodimer.</text>
</comment>
<evidence type="ECO:0000256" key="12">
    <source>
        <dbReference type="ARBA" id="ARBA00030057"/>
    </source>
</evidence>
<comment type="similarity">
    <text evidence="2">Belongs to the class-II aminoacyl-tRNA synthetase family.</text>
</comment>
<comment type="catalytic activity">
    <reaction evidence="13">
        <text>2 ATP + H(+) = P(1),P(4)-bis(5'-adenosyl) tetraphosphate + diphosphate</text>
        <dbReference type="Rhea" id="RHEA:34935"/>
        <dbReference type="ChEBI" id="CHEBI:15378"/>
        <dbReference type="ChEBI" id="CHEBI:30616"/>
        <dbReference type="ChEBI" id="CHEBI:33019"/>
        <dbReference type="ChEBI" id="CHEBI:58141"/>
    </reaction>
    <physiologicalReaction direction="left-to-right" evidence="13">
        <dbReference type="Rhea" id="RHEA:34936"/>
    </physiologicalReaction>
</comment>
<keyword evidence="10" id="KW-0648">Protein biosynthesis</keyword>
<sequence>MLKHLCQLVTGRSLYCCQRSHSRINKNILRKKELDLLKQNRTNFEKELRTLELGLMEDIEKLLAPLRLSVKEQGDAVRTLKESRAPTLDVQKAVAELKVRKKKLQDRENELVAKEDFPRAKMEDTLKRRFVYGQSFEIYGGVSGLFDFGPVGCMLKNNVIAEWRQHFILAEQMLEIDCTMLTPENVLKASGHVERFADLMVKDEKTGACFRADHLLEAHLEKLLQDKKFPEEKKMRCREVMKQIETYGKEELTKLMREFEVVSPLTKNPISDPMEFNLMFQTFIGPGHGMPGYLRPETAQGIFLNFKRLLEFNQGRLPFAGVQIGTAFRNEISPRSGLIRVREFQLGEIEHFVDPQNKKHVKFSSVSDLKIPLYTAQAQLNGEPPKFTSLKEAVEGGLISSETLGYFLGRIYLFCLKIGINPTRFRFRQHMDNEMAHYACDCWDAECKTSYGWVECVGCADRSCFDLHCHARATKVNLAAERQLAQPKEVEVVKLVCNKQAIGKAFKAKSKAIQEHLGSLGETEIESLESELATNSKYACEVDGATFDILPGMLSIKRSKKTVQVEEIVPSVIEPSFGFGRLLYSTLEHNFKIRAADEQRTFFSLPVNIAPYKCSLLPLSNKSEFDPFINKLSSTLTKLGVSHKVDTSSGSIGKRYARTDEIAVPYGITVDFDTVKIEPHSATLRERDTLVQIRVDVEELPLLVGKLVSGEVTWDEAMKTYPIFEDQINK</sequence>
<dbReference type="PROSITE" id="PS51185">
    <property type="entry name" value="WHEP_TRS_2"/>
    <property type="match status" value="1"/>
</dbReference>
<dbReference type="InterPro" id="IPR002314">
    <property type="entry name" value="aa-tRNA-synt_IIb"/>
</dbReference>
<evidence type="ECO:0000256" key="7">
    <source>
        <dbReference type="ARBA" id="ARBA00022679"/>
    </source>
</evidence>
<evidence type="ECO:0000259" key="15">
    <source>
        <dbReference type="PROSITE" id="PS50862"/>
    </source>
</evidence>
<accession>A0ABP0GVE4</accession>
<evidence type="ECO:0000256" key="1">
    <source>
        <dbReference type="ARBA" id="ARBA00004496"/>
    </source>
</evidence>
<proteinExistence type="inferred from homology"/>
<evidence type="ECO:0000259" key="16">
    <source>
        <dbReference type="PROSITE" id="PS51185"/>
    </source>
</evidence>
<dbReference type="Gene3D" id="3.30.720.200">
    <property type="match status" value="1"/>
</dbReference>
<dbReference type="SUPFAM" id="SSF55681">
    <property type="entry name" value="Class II aaRS and biotin synthetases"/>
    <property type="match status" value="1"/>
</dbReference>
<organism evidence="17 18">
    <name type="scientific">Clavelina lepadiformis</name>
    <name type="common">Light-bulb sea squirt</name>
    <name type="synonym">Ascidia lepadiformis</name>
    <dbReference type="NCBI Taxonomy" id="159417"/>
    <lineage>
        <taxon>Eukaryota</taxon>
        <taxon>Metazoa</taxon>
        <taxon>Chordata</taxon>
        <taxon>Tunicata</taxon>
        <taxon>Ascidiacea</taxon>
        <taxon>Aplousobranchia</taxon>
        <taxon>Clavelinidae</taxon>
        <taxon>Clavelina</taxon>
    </lineage>
</organism>
<dbReference type="InterPro" id="IPR006195">
    <property type="entry name" value="aa-tRNA-synth_II"/>
</dbReference>